<dbReference type="GO" id="GO:0008168">
    <property type="term" value="F:methyltransferase activity"/>
    <property type="evidence" value="ECO:0007669"/>
    <property type="project" value="UniProtKB-KW"/>
</dbReference>
<keyword evidence="2 3" id="KW-0808">Transferase</keyword>
<dbReference type="NCBIfam" id="TIGR00095">
    <property type="entry name" value="16S rRNA (guanine(966)-N(2))-methyltransferase RsmD"/>
    <property type="match status" value="1"/>
</dbReference>
<evidence type="ECO:0000313" key="3">
    <source>
        <dbReference type="EMBL" id="TCP63695.1"/>
    </source>
</evidence>
<gene>
    <name evidence="3" type="ORF">EDD73_11639</name>
</gene>
<dbReference type="RefSeq" id="WP_131919534.1">
    <property type="nucleotide sequence ID" value="NZ_JAOQNU010000015.1"/>
</dbReference>
<dbReference type="SUPFAM" id="SSF53335">
    <property type="entry name" value="S-adenosyl-L-methionine-dependent methyltransferases"/>
    <property type="match status" value="1"/>
</dbReference>
<dbReference type="GO" id="GO:0003676">
    <property type="term" value="F:nucleic acid binding"/>
    <property type="evidence" value="ECO:0007669"/>
    <property type="project" value="InterPro"/>
</dbReference>
<keyword evidence="1 3" id="KW-0489">Methyltransferase</keyword>
<dbReference type="InterPro" id="IPR004398">
    <property type="entry name" value="RNA_MeTrfase_RsmD"/>
</dbReference>
<dbReference type="PROSITE" id="PS00092">
    <property type="entry name" value="N6_MTASE"/>
    <property type="match status" value="1"/>
</dbReference>
<dbReference type="PIRSF" id="PIRSF004553">
    <property type="entry name" value="CHP00095"/>
    <property type="match status" value="1"/>
</dbReference>
<dbReference type="EMBL" id="SLXT01000016">
    <property type="protein sequence ID" value="TCP63695.1"/>
    <property type="molecule type" value="Genomic_DNA"/>
</dbReference>
<comment type="caution">
    <text evidence="3">The sequence shown here is derived from an EMBL/GenBank/DDBJ whole genome shotgun (WGS) entry which is preliminary data.</text>
</comment>
<dbReference type="Gene3D" id="3.40.50.150">
    <property type="entry name" value="Vaccinia Virus protein VP39"/>
    <property type="match status" value="1"/>
</dbReference>
<dbReference type="PANTHER" id="PTHR43542:SF1">
    <property type="entry name" value="METHYLTRANSFERASE"/>
    <property type="match status" value="1"/>
</dbReference>
<accession>A0A4R2RX33</accession>
<evidence type="ECO:0000256" key="1">
    <source>
        <dbReference type="ARBA" id="ARBA00022603"/>
    </source>
</evidence>
<name>A0A4R2RX33_9FIRM</name>
<keyword evidence="4" id="KW-1185">Reference proteome</keyword>
<dbReference type="PANTHER" id="PTHR43542">
    <property type="entry name" value="METHYLTRANSFERASE"/>
    <property type="match status" value="1"/>
</dbReference>
<protein>
    <submittedName>
        <fullName evidence="3">16S rRNA (Guanine(966)-N(2))-methyltransferase RsmD</fullName>
    </submittedName>
</protein>
<dbReference type="GO" id="GO:0031167">
    <property type="term" value="P:rRNA methylation"/>
    <property type="evidence" value="ECO:0007669"/>
    <property type="project" value="InterPro"/>
</dbReference>
<organism evidence="3 4">
    <name type="scientific">Heliophilum fasciatum</name>
    <dbReference type="NCBI Taxonomy" id="35700"/>
    <lineage>
        <taxon>Bacteria</taxon>
        <taxon>Bacillati</taxon>
        <taxon>Bacillota</taxon>
        <taxon>Clostridia</taxon>
        <taxon>Eubacteriales</taxon>
        <taxon>Heliobacteriaceae</taxon>
        <taxon>Heliophilum</taxon>
    </lineage>
</organism>
<dbReference type="InterPro" id="IPR002052">
    <property type="entry name" value="DNA_methylase_N6_adenine_CS"/>
</dbReference>
<evidence type="ECO:0000256" key="2">
    <source>
        <dbReference type="ARBA" id="ARBA00022679"/>
    </source>
</evidence>
<dbReference type="AlphaFoldDB" id="A0A4R2RX33"/>
<dbReference type="Proteomes" id="UP000294813">
    <property type="component" value="Unassembled WGS sequence"/>
</dbReference>
<dbReference type="InterPro" id="IPR029063">
    <property type="entry name" value="SAM-dependent_MTases_sf"/>
</dbReference>
<evidence type="ECO:0000313" key="4">
    <source>
        <dbReference type="Proteomes" id="UP000294813"/>
    </source>
</evidence>
<dbReference type="Pfam" id="PF03602">
    <property type="entry name" value="Cons_hypoth95"/>
    <property type="match status" value="1"/>
</dbReference>
<dbReference type="OrthoDB" id="9803017at2"/>
<reference evidence="3 4" key="1">
    <citation type="submission" date="2019-03" db="EMBL/GenBank/DDBJ databases">
        <title>Genomic Encyclopedia of Type Strains, Phase IV (KMG-IV): sequencing the most valuable type-strain genomes for metagenomic binning, comparative biology and taxonomic classification.</title>
        <authorList>
            <person name="Goeker M."/>
        </authorList>
    </citation>
    <scope>NUCLEOTIDE SEQUENCE [LARGE SCALE GENOMIC DNA]</scope>
    <source>
        <strain evidence="3 4">DSM 11170</strain>
    </source>
</reference>
<sequence>MRVIAGQARGHRLVAVKGWQTRPTTDRVREALFNVLGHRVLGAHCLDLYAGTGALGIEALSRGAAYVYWVEKAKAAWQVIEKNRQTTKMLQGEIVKRDVYVACQQWLAEGRSFDLIFADPPYHQGQLLPLLPLMARGLLAPSGTLVLESASDEELPEMVDHLRKRRSDRYGDTVLHYYQWDDLDAPQG</sequence>
<proteinExistence type="predicted"/>
<dbReference type="CDD" id="cd02440">
    <property type="entry name" value="AdoMet_MTases"/>
    <property type="match status" value="1"/>
</dbReference>